<dbReference type="GO" id="GO:0016829">
    <property type="term" value="F:lyase activity"/>
    <property type="evidence" value="ECO:0007669"/>
    <property type="project" value="UniProtKB-KW"/>
</dbReference>
<dbReference type="OrthoDB" id="9791908at2"/>
<reference evidence="7" key="1">
    <citation type="submission" date="2015-09" db="EMBL/GenBank/DDBJ databases">
        <title>Draft Genome Sequences of Two Novel Amoeba-resistant Intranuclear Bacteria, Candidatus Berkiella cookevillensis and Candidatus Berkiella aquae.</title>
        <authorList>
            <person name="Mehari Y.T."/>
            <person name="Arivett B.A."/>
            <person name="Farone A.L."/>
            <person name="Gunderson J.H."/>
            <person name="Farone M.B."/>
        </authorList>
    </citation>
    <scope>NUCLEOTIDE SEQUENCE [LARGE SCALE GENOMIC DNA]</scope>
    <source>
        <strain evidence="7">HT99</strain>
    </source>
</reference>
<dbReference type="InterPro" id="IPR000031">
    <property type="entry name" value="PurE_dom"/>
</dbReference>
<dbReference type="EMBL" id="LKAJ01000002">
    <property type="protein sequence ID" value="KRG22070.1"/>
    <property type="molecule type" value="Genomic_DNA"/>
</dbReference>
<dbReference type="PANTHER" id="PTHR23046:SF2">
    <property type="entry name" value="PHOSPHORIBOSYLAMINOIMIDAZOLE CARBOXYLASE"/>
    <property type="match status" value="1"/>
</dbReference>
<dbReference type="SMART" id="SM01001">
    <property type="entry name" value="AIRC"/>
    <property type="match status" value="1"/>
</dbReference>
<dbReference type="GO" id="GO:0034023">
    <property type="term" value="F:5-(carboxyamino)imidazole ribonucleotide mutase activity"/>
    <property type="evidence" value="ECO:0007669"/>
    <property type="project" value="UniProtKB-UniRule"/>
</dbReference>
<name>A0A0Q9YMS4_9GAMM</name>
<evidence type="ECO:0000259" key="6">
    <source>
        <dbReference type="SMART" id="SM01001"/>
    </source>
</evidence>
<dbReference type="SUPFAM" id="SSF52255">
    <property type="entry name" value="N5-CAIR mutase (phosphoribosylaminoimidazole carboxylase, PurE)"/>
    <property type="match status" value="1"/>
</dbReference>
<dbReference type="PANTHER" id="PTHR23046">
    <property type="entry name" value="PHOSPHORIBOSYLAMINOIMIDAZOLE CARBOXYLASE CATALYTIC SUBUNIT"/>
    <property type="match status" value="1"/>
</dbReference>
<feature type="domain" description="PurE" evidence="6">
    <location>
        <begin position="7"/>
        <end position="158"/>
    </location>
</feature>
<accession>A0A0Q9YMS4</accession>
<gene>
    <name evidence="3 7" type="primary">purE</name>
    <name evidence="7" type="ORF">HT99x_00487</name>
    <name evidence="8" type="ORF">HT99x_014905</name>
</gene>
<dbReference type="PATRIC" id="fig|1590043.3.peg.490"/>
<dbReference type="InterPro" id="IPR024694">
    <property type="entry name" value="PurE_prokaryotes"/>
</dbReference>
<protein>
    <recommendedName>
        <fullName evidence="3 4">N5-carboxyaminoimidazole ribonucleotide mutase</fullName>
        <shortName evidence="3 4">N5-CAIR mutase</shortName>
        <ecNumber evidence="3 4">5.4.99.18</ecNumber>
    </recommendedName>
    <alternativeName>
        <fullName evidence="3">5-(carboxyamino)imidazole ribonucleotide mutase</fullName>
    </alternativeName>
</protein>
<dbReference type="EMBL" id="LKAJ02000001">
    <property type="protein sequence ID" value="MCS5712727.1"/>
    <property type="molecule type" value="Genomic_DNA"/>
</dbReference>
<dbReference type="UniPathway" id="UPA00074">
    <property type="reaction ID" value="UER00943"/>
</dbReference>
<comment type="function">
    <text evidence="3 4">Catalyzes the conversion of N5-carboxyaminoimidazole ribonucleotide (N5-CAIR) to 4-carboxy-5-aminoimidazole ribonucleotide (CAIR).</text>
</comment>
<organism evidence="7">
    <name type="scientific">Candidatus Berkiella aquae</name>
    <dbReference type="NCBI Taxonomy" id="295108"/>
    <lineage>
        <taxon>Bacteria</taxon>
        <taxon>Pseudomonadati</taxon>
        <taxon>Pseudomonadota</taxon>
        <taxon>Gammaproteobacteria</taxon>
        <taxon>Candidatus Berkiellales</taxon>
        <taxon>Candidatus Berkiellaceae</taxon>
        <taxon>Candidatus Berkiella</taxon>
    </lineage>
</organism>
<proteinExistence type="inferred from homology"/>
<dbReference type="Proteomes" id="UP000051497">
    <property type="component" value="Unassembled WGS sequence"/>
</dbReference>
<dbReference type="InterPro" id="IPR033747">
    <property type="entry name" value="PurE_ClassI"/>
</dbReference>
<dbReference type="STRING" id="295108.HT99x_00487"/>
<keyword evidence="8" id="KW-0456">Lyase</keyword>
<evidence type="ECO:0000313" key="9">
    <source>
        <dbReference type="Proteomes" id="UP000051497"/>
    </source>
</evidence>
<dbReference type="EC" id="5.4.99.18" evidence="3 4"/>
<comment type="caution">
    <text evidence="7">The sequence shown here is derived from an EMBL/GenBank/DDBJ whole genome shotgun (WGS) entry which is preliminary data.</text>
</comment>
<feature type="binding site" evidence="3 5">
    <location>
        <position position="15"/>
    </location>
    <ligand>
        <name>substrate</name>
    </ligand>
</feature>
<reference evidence="8" key="3">
    <citation type="submission" date="2021-06" db="EMBL/GenBank/DDBJ databases">
        <title>Genomic Description and Analysis of Intracellular Bacteria, Candidatus Berkiella cookevillensis and Candidatus Berkiella aquae.</title>
        <authorList>
            <person name="Kidane D.T."/>
            <person name="Mehari Y.T."/>
            <person name="Rice F.C."/>
            <person name="Arivett B.A."/>
            <person name="Farone A.L."/>
            <person name="Berk S.G."/>
            <person name="Farone M.B."/>
        </authorList>
    </citation>
    <scope>NUCLEOTIDE SEQUENCE</scope>
    <source>
        <strain evidence="8">HT99</strain>
    </source>
</reference>
<dbReference type="NCBIfam" id="TIGR01162">
    <property type="entry name" value="purE"/>
    <property type="match status" value="1"/>
</dbReference>
<dbReference type="PIRSF" id="PIRSF001338">
    <property type="entry name" value="AIR_carboxylase"/>
    <property type="match status" value="1"/>
</dbReference>
<sequence length="168" mass="17867">MTNTPPLLVAVVMGSKSDWETMQHCVETLKILNISYHCQVVSAHRTPDLLFSFAEQARDKGFEIIIAGAGGAAHLPGMLAAKCSLPILGVPIQSRTLNGLDSLLSIVQMPSGIPVGTLAIGKAGAVNAALLAASILGNKYPDVLRQLEQYRQQQTDNVLQATSVENSF</sequence>
<dbReference type="HAMAP" id="MF_01929">
    <property type="entry name" value="PurE_classI"/>
    <property type="match status" value="1"/>
</dbReference>
<evidence type="ECO:0000256" key="3">
    <source>
        <dbReference type="HAMAP-Rule" id="MF_01929"/>
    </source>
</evidence>
<dbReference type="Pfam" id="PF00731">
    <property type="entry name" value="AIRC"/>
    <property type="match status" value="1"/>
</dbReference>
<dbReference type="Gene3D" id="3.40.50.1970">
    <property type="match status" value="1"/>
</dbReference>
<feature type="binding site" evidence="3 5">
    <location>
        <position position="18"/>
    </location>
    <ligand>
        <name>substrate</name>
    </ligand>
</feature>
<keyword evidence="2 3" id="KW-0413">Isomerase</keyword>
<reference evidence="8" key="2">
    <citation type="journal article" date="2016" name="Genome Announc.">
        <title>Draft Genome Sequences of Two Novel Amoeba-Resistant Intranuclear Bacteria, 'Candidatus Berkiella cookevillensis' and 'Candidatus Berkiella aquae'.</title>
        <authorList>
            <person name="Mehari Y.T."/>
            <person name="Arivett B.A."/>
            <person name="Farone A.L."/>
            <person name="Gunderson J.H."/>
            <person name="Farone M.B."/>
        </authorList>
    </citation>
    <scope>NUCLEOTIDE SEQUENCE</scope>
    <source>
        <strain evidence="8">HT99</strain>
    </source>
</reference>
<feature type="binding site" evidence="3 5">
    <location>
        <position position="45"/>
    </location>
    <ligand>
        <name>substrate</name>
    </ligand>
</feature>
<dbReference type="AlphaFoldDB" id="A0A0Q9YMS4"/>
<evidence type="ECO:0000313" key="8">
    <source>
        <dbReference type="EMBL" id="MCS5712727.1"/>
    </source>
</evidence>
<evidence type="ECO:0000256" key="5">
    <source>
        <dbReference type="PIRSR" id="PIRSR001338-1"/>
    </source>
</evidence>
<keyword evidence="1 3" id="KW-0658">Purine biosynthesis</keyword>
<dbReference type="RefSeq" id="WP_075065137.1">
    <property type="nucleotide sequence ID" value="NZ_LKAJ02000001.1"/>
</dbReference>
<dbReference type="GO" id="GO:0006189">
    <property type="term" value="P:'de novo' IMP biosynthetic process"/>
    <property type="evidence" value="ECO:0007669"/>
    <property type="project" value="UniProtKB-UniRule"/>
</dbReference>
<evidence type="ECO:0000256" key="4">
    <source>
        <dbReference type="PIRNR" id="PIRNR001338"/>
    </source>
</evidence>
<evidence type="ECO:0000256" key="2">
    <source>
        <dbReference type="ARBA" id="ARBA00023235"/>
    </source>
</evidence>
<comment type="similarity">
    <text evidence="3">Belongs to the AIR carboxylase family. Class I subfamily.</text>
</comment>
<keyword evidence="9" id="KW-1185">Reference proteome</keyword>
<evidence type="ECO:0000256" key="1">
    <source>
        <dbReference type="ARBA" id="ARBA00022755"/>
    </source>
</evidence>
<evidence type="ECO:0000313" key="7">
    <source>
        <dbReference type="EMBL" id="KRG22070.1"/>
    </source>
</evidence>
<comment type="pathway">
    <text evidence="3 4">Purine metabolism; IMP biosynthesis via de novo pathway; 5-amino-1-(5-phospho-D-ribosyl)imidazole-4-carboxylate from 5-amino-1-(5-phospho-D-ribosyl)imidazole (N5-CAIR route): step 2/2.</text>
</comment>
<comment type="catalytic activity">
    <reaction evidence="3 4">
        <text>5-carboxyamino-1-(5-phospho-D-ribosyl)imidazole + H(+) = 5-amino-1-(5-phospho-D-ribosyl)imidazole-4-carboxylate</text>
        <dbReference type="Rhea" id="RHEA:13193"/>
        <dbReference type="ChEBI" id="CHEBI:15378"/>
        <dbReference type="ChEBI" id="CHEBI:58730"/>
        <dbReference type="ChEBI" id="CHEBI:77657"/>
        <dbReference type="EC" id="5.4.99.18"/>
    </reaction>
</comment>